<dbReference type="AlphaFoldDB" id="A0A1W1VZW6"/>
<evidence type="ECO:0000313" key="2">
    <source>
        <dbReference type="Proteomes" id="UP000192569"/>
    </source>
</evidence>
<gene>
    <name evidence="1" type="ORF">SAMN00808754_2625</name>
</gene>
<accession>A0A1W1VZW6</accession>
<name>A0A1W1VZW6_9FIRM</name>
<organism evidence="1 2">
    <name type="scientific">Thermanaeromonas toyohensis ToBE</name>
    <dbReference type="NCBI Taxonomy" id="698762"/>
    <lineage>
        <taxon>Bacteria</taxon>
        <taxon>Bacillati</taxon>
        <taxon>Bacillota</taxon>
        <taxon>Clostridia</taxon>
        <taxon>Neomoorellales</taxon>
        <taxon>Neomoorellaceae</taxon>
        <taxon>Thermanaeromonas</taxon>
    </lineage>
</organism>
<reference evidence="1 2" key="1">
    <citation type="submission" date="2017-04" db="EMBL/GenBank/DDBJ databases">
        <authorList>
            <person name="Afonso C.L."/>
            <person name="Miller P.J."/>
            <person name="Scott M.A."/>
            <person name="Spackman E."/>
            <person name="Goraichik I."/>
            <person name="Dimitrov K.M."/>
            <person name="Suarez D.L."/>
            <person name="Swayne D.E."/>
        </authorList>
    </citation>
    <scope>NUCLEOTIDE SEQUENCE [LARGE SCALE GENOMIC DNA]</scope>
    <source>
        <strain evidence="1 2">ToBE</strain>
    </source>
</reference>
<protein>
    <submittedName>
        <fullName evidence="1">Uncharacterized protein</fullName>
    </submittedName>
</protein>
<keyword evidence="2" id="KW-1185">Reference proteome</keyword>
<dbReference type="Proteomes" id="UP000192569">
    <property type="component" value="Chromosome I"/>
</dbReference>
<dbReference type="OrthoDB" id="1726203at2"/>
<sequence>MWGFQVELRELNEAYGRLEEKYNNLRSNWEWFIGENSLKDPIYQILARIEQN</sequence>
<dbReference type="RefSeq" id="WP_157109964.1">
    <property type="nucleotide sequence ID" value="NZ_LT838272.1"/>
</dbReference>
<evidence type="ECO:0000313" key="1">
    <source>
        <dbReference type="EMBL" id="SMB98909.1"/>
    </source>
</evidence>
<proteinExistence type="predicted"/>
<dbReference type="EMBL" id="LT838272">
    <property type="protein sequence ID" value="SMB98909.1"/>
    <property type="molecule type" value="Genomic_DNA"/>
</dbReference>